<dbReference type="Pfam" id="PF12853">
    <property type="entry name" value="NADH_u_ox_C"/>
    <property type="match status" value="1"/>
</dbReference>
<sequence>AGGTAAAPALLYAMERVDPSRGNLRPAMKVALTIGFAGSFLLAYQRSTFRFWGWTENSREQAKDFAELSKRAQEGKPLYGESDLDGHLQGVAYRNSAYSQLKFCQSFLFNLVNHPHHGTDPAKYGVKSETSAS</sequence>
<proteinExistence type="predicted"/>
<evidence type="ECO:0000259" key="2">
    <source>
        <dbReference type="Pfam" id="PF12853"/>
    </source>
</evidence>
<dbReference type="STRING" id="1051891.A0A0C3QIN5"/>
<feature type="non-terminal residue" evidence="3">
    <location>
        <position position="1"/>
    </location>
</feature>
<dbReference type="PANTHER" id="PTHR34062:SF1">
    <property type="entry name" value="NADH-UBIQUINONE OXIDOREDUCTASE 21KDA SUBUNIT N-TERMINAL DOMAIN-CONTAINING PROTEIN"/>
    <property type="match status" value="1"/>
</dbReference>
<feature type="domain" description="NADH-ubiquinone oxidoreductase 21kDa subunit N-terminal" evidence="1">
    <location>
        <begin position="1"/>
        <end position="56"/>
    </location>
</feature>
<dbReference type="EMBL" id="KN823034">
    <property type="protein sequence ID" value="KIO25844.1"/>
    <property type="molecule type" value="Genomic_DNA"/>
</dbReference>
<dbReference type="InterPro" id="IPR019721">
    <property type="entry name" value="NADH-UbQ_OxRdtase_su21_N"/>
</dbReference>
<dbReference type="AlphaFoldDB" id="A0A0C3QIN5"/>
<keyword evidence="4" id="KW-1185">Reference proteome</keyword>
<dbReference type="Proteomes" id="UP000054248">
    <property type="component" value="Unassembled WGS sequence"/>
</dbReference>
<evidence type="ECO:0008006" key="5">
    <source>
        <dbReference type="Google" id="ProtNLM"/>
    </source>
</evidence>
<dbReference type="Pfam" id="PF10785">
    <property type="entry name" value="NADH-u_ox-rdase"/>
    <property type="match status" value="1"/>
</dbReference>
<reference evidence="4" key="2">
    <citation type="submission" date="2015-01" db="EMBL/GenBank/DDBJ databases">
        <title>Evolutionary Origins and Diversification of the Mycorrhizal Mutualists.</title>
        <authorList>
            <consortium name="DOE Joint Genome Institute"/>
            <consortium name="Mycorrhizal Genomics Consortium"/>
            <person name="Kohler A."/>
            <person name="Kuo A."/>
            <person name="Nagy L.G."/>
            <person name="Floudas D."/>
            <person name="Copeland A."/>
            <person name="Barry K.W."/>
            <person name="Cichocki N."/>
            <person name="Veneault-Fourrey C."/>
            <person name="LaButti K."/>
            <person name="Lindquist E.A."/>
            <person name="Lipzen A."/>
            <person name="Lundell T."/>
            <person name="Morin E."/>
            <person name="Murat C."/>
            <person name="Riley R."/>
            <person name="Ohm R."/>
            <person name="Sun H."/>
            <person name="Tunlid A."/>
            <person name="Henrissat B."/>
            <person name="Grigoriev I.V."/>
            <person name="Hibbett D.S."/>
            <person name="Martin F."/>
        </authorList>
    </citation>
    <scope>NUCLEOTIDE SEQUENCE [LARGE SCALE GENOMIC DNA]</scope>
    <source>
        <strain evidence="4">MUT 4182</strain>
    </source>
</reference>
<dbReference type="OrthoDB" id="196140at2759"/>
<protein>
    <recommendedName>
        <fullName evidence="5">NADH-ubiquinone oxidoreductase 21kDa subunit N-terminal domain-containing protein</fullName>
    </recommendedName>
</protein>
<evidence type="ECO:0000259" key="1">
    <source>
        <dbReference type="Pfam" id="PF10785"/>
    </source>
</evidence>
<dbReference type="HOGENOM" id="CLU_087364_2_0_1"/>
<gene>
    <name evidence="3" type="ORF">M407DRAFT_75202</name>
</gene>
<name>A0A0C3QIN5_9AGAM</name>
<dbReference type="InterPro" id="IPR053229">
    <property type="entry name" value="NADH-Q_oxidrdct_subunit"/>
</dbReference>
<evidence type="ECO:0000313" key="3">
    <source>
        <dbReference type="EMBL" id="KIO25844.1"/>
    </source>
</evidence>
<dbReference type="InterPro" id="IPR024549">
    <property type="entry name" value="NADH-UbQ_OxRdtase_su21_C_fun"/>
</dbReference>
<organism evidence="3 4">
    <name type="scientific">Tulasnella calospora MUT 4182</name>
    <dbReference type="NCBI Taxonomy" id="1051891"/>
    <lineage>
        <taxon>Eukaryota</taxon>
        <taxon>Fungi</taxon>
        <taxon>Dikarya</taxon>
        <taxon>Basidiomycota</taxon>
        <taxon>Agaricomycotina</taxon>
        <taxon>Agaricomycetes</taxon>
        <taxon>Cantharellales</taxon>
        <taxon>Tulasnellaceae</taxon>
        <taxon>Tulasnella</taxon>
    </lineage>
</organism>
<reference evidence="3 4" key="1">
    <citation type="submission" date="2014-04" db="EMBL/GenBank/DDBJ databases">
        <authorList>
            <consortium name="DOE Joint Genome Institute"/>
            <person name="Kuo A."/>
            <person name="Girlanda M."/>
            <person name="Perotto S."/>
            <person name="Kohler A."/>
            <person name="Nagy L.G."/>
            <person name="Floudas D."/>
            <person name="Copeland A."/>
            <person name="Barry K.W."/>
            <person name="Cichocki N."/>
            <person name="Veneault-Fourrey C."/>
            <person name="LaButti K."/>
            <person name="Lindquist E.A."/>
            <person name="Lipzen A."/>
            <person name="Lundell T."/>
            <person name="Morin E."/>
            <person name="Murat C."/>
            <person name="Sun H."/>
            <person name="Tunlid A."/>
            <person name="Henrissat B."/>
            <person name="Grigoriev I.V."/>
            <person name="Hibbett D.S."/>
            <person name="Martin F."/>
            <person name="Nordberg H.P."/>
            <person name="Cantor M.N."/>
            <person name="Hua S.X."/>
        </authorList>
    </citation>
    <scope>NUCLEOTIDE SEQUENCE [LARGE SCALE GENOMIC DNA]</scope>
    <source>
        <strain evidence="3 4">MUT 4182</strain>
    </source>
</reference>
<feature type="domain" description="NADH-ubiquinone oxidoreductase 21kDa subunit C-terminal fungi" evidence="2">
    <location>
        <begin position="67"/>
        <end position="129"/>
    </location>
</feature>
<dbReference type="PANTHER" id="PTHR34062">
    <property type="entry name" value="OXIDOREDUCTASE 21 KDA SUBUNIT, PUTATIVE (AFU_ORTHOLOGUE AFUA_4G04750)-RELATED"/>
    <property type="match status" value="1"/>
</dbReference>
<evidence type="ECO:0000313" key="4">
    <source>
        <dbReference type="Proteomes" id="UP000054248"/>
    </source>
</evidence>
<accession>A0A0C3QIN5</accession>